<evidence type="ECO:0000313" key="2">
    <source>
        <dbReference type="Proteomes" id="UP000620559"/>
    </source>
</evidence>
<dbReference type="AlphaFoldDB" id="A0A8J7F8F7"/>
<comment type="caution">
    <text evidence="1">The sequence shown here is derived from an EMBL/GenBank/DDBJ whole genome shotgun (WGS) entry which is preliminary data.</text>
</comment>
<dbReference type="EMBL" id="JADEWL010000197">
    <property type="protein sequence ID" value="MBE9216723.1"/>
    <property type="molecule type" value="Genomic_DNA"/>
</dbReference>
<evidence type="ECO:0000313" key="1">
    <source>
        <dbReference type="EMBL" id="MBE9216723.1"/>
    </source>
</evidence>
<gene>
    <name evidence="1" type="ORF">IQ247_29405</name>
</gene>
<dbReference type="Proteomes" id="UP000620559">
    <property type="component" value="Unassembled WGS sequence"/>
</dbReference>
<name>A0A8J7F8F7_9CYAN</name>
<protein>
    <submittedName>
        <fullName evidence="1">Uncharacterized protein</fullName>
    </submittedName>
</protein>
<sequence>MWYRQLQIVVEGATQCGDDMILRRFFIDDFYKCWFNWAKSHRADVQELLANNPILEKNYA</sequence>
<accession>A0A8J7F8F7</accession>
<organism evidence="1 2">
    <name type="scientific">Plectonema cf. radiosum LEGE 06105</name>
    <dbReference type="NCBI Taxonomy" id="945769"/>
    <lineage>
        <taxon>Bacteria</taxon>
        <taxon>Bacillati</taxon>
        <taxon>Cyanobacteriota</taxon>
        <taxon>Cyanophyceae</taxon>
        <taxon>Oscillatoriophycideae</taxon>
        <taxon>Oscillatoriales</taxon>
        <taxon>Microcoleaceae</taxon>
        <taxon>Plectonema</taxon>
    </lineage>
</organism>
<keyword evidence="2" id="KW-1185">Reference proteome</keyword>
<reference evidence="1" key="1">
    <citation type="submission" date="2020-10" db="EMBL/GenBank/DDBJ databases">
        <authorList>
            <person name="Castelo-Branco R."/>
            <person name="Eusebio N."/>
            <person name="Adriana R."/>
            <person name="Vieira A."/>
            <person name="Brugerolle De Fraissinette N."/>
            <person name="Rezende De Castro R."/>
            <person name="Schneider M.P."/>
            <person name="Vasconcelos V."/>
            <person name="Leao P.N."/>
        </authorList>
    </citation>
    <scope>NUCLEOTIDE SEQUENCE</scope>
    <source>
        <strain evidence="1">LEGE 06105</strain>
    </source>
</reference>
<dbReference type="RefSeq" id="WP_193925457.1">
    <property type="nucleotide sequence ID" value="NZ_JADEWL010000197.1"/>
</dbReference>
<proteinExistence type="predicted"/>